<gene>
    <name evidence="1" type="ORF">HV331_27055</name>
</gene>
<dbReference type="EMBL" id="CP055905">
    <property type="protein sequence ID" value="QMR43132.1"/>
    <property type="molecule type" value="Genomic_DNA"/>
</dbReference>
<evidence type="ECO:0000313" key="2">
    <source>
        <dbReference type="Proteomes" id="UP000514462"/>
    </source>
</evidence>
<dbReference type="RefSeq" id="WP_182015510.1">
    <property type="nucleotide sequence ID" value="NZ_CP055905.1"/>
</dbReference>
<organism evidence="1 2">
    <name type="scientific">Klebsiella aerogenes</name>
    <name type="common">Enterobacter aerogenes</name>
    <dbReference type="NCBI Taxonomy" id="548"/>
    <lineage>
        <taxon>Bacteria</taxon>
        <taxon>Pseudomonadati</taxon>
        <taxon>Pseudomonadota</taxon>
        <taxon>Gammaproteobacteria</taxon>
        <taxon>Enterobacterales</taxon>
        <taxon>Enterobacteriaceae</taxon>
        <taxon>Klebsiella/Raoultella group</taxon>
        <taxon>Klebsiella</taxon>
    </lineage>
</organism>
<geneLocation type="plasmid" evidence="2">
    <name>prhbstw-00938_2</name>
</geneLocation>
<accession>A0AAP9U9B0</accession>
<keyword evidence="1" id="KW-0614">Plasmid</keyword>
<reference evidence="2" key="1">
    <citation type="submission" date="2020-06" db="EMBL/GenBank/DDBJ databases">
        <title>REHAB project genomes.</title>
        <authorList>
            <person name="Shaw L.P."/>
        </authorList>
    </citation>
    <scope>NUCLEOTIDE SEQUENCE [LARGE SCALE GENOMIC DNA]</scope>
    <source>
        <strain evidence="2">RHBSTW-00938</strain>
        <plasmid evidence="2">prhbstw-00938_2</plasmid>
    </source>
</reference>
<proteinExistence type="predicted"/>
<dbReference type="AlphaFoldDB" id="A0AAP9U9B0"/>
<dbReference type="Proteomes" id="UP000514462">
    <property type="component" value="Plasmid pRHBSTW-00938_2"/>
</dbReference>
<sequence>MVSFRVFLSVVIFSFAVPVIAKDRVYLFNEQNIKNMQSHNITFRGSDGCRYYGNSKSINTAGAIKLTKRSCNGVMQKINRKAYIIELRHVDSVTPMVPDGSTWTFRKQIKQ</sequence>
<name>A0AAP9U9B0_KLEAE</name>
<protein>
    <submittedName>
        <fullName evidence="1">Uncharacterized protein</fullName>
    </submittedName>
</protein>
<evidence type="ECO:0000313" key="1">
    <source>
        <dbReference type="EMBL" id="QMR43132.1"/>
    </source>
</evidence>